<evidence type="ECO:0000256" key="1">
    <source>
        <dbReference type="SAM" id="SignalP"/>
    </source>
</evidence>
<evidence type="ECO:0000313" key="2">
    <source>
        <dbReference type="EMBL" id="WOQ70518.1"/>
    </source>
</evidence>
<keyword evidence="3" id="KW-1185">Reference proteome</keyword>
<dbReference type="InterPro" id="IPR021903">
    <property type="entry name" value="DUF3515"/>
</dbReference>
<sequence>MLRPRSRLAAATGLFSLAAFALAGCSAVISLEPAANADDPLCAEVSVRYPDELAGQARVWTDAQATASWGSPTAVVVSCGVEPPGPTTLPCQTVGSVDWIIDDSDAPRYLVTSFGRTPAVQVYLDNEAVSSLDVLDALSPAVSRLPVDGRCTERPAGE</sequence>
<dbReference type="PROSITE" id="PS51257">
    <property type="entry name" value="PROKAR_LIPOPROTEIN"/>
    <property type="match status" value="1"/>
</dbReference>
<feature type="signal peptide" evidence="1">
    <location>
        <begin position="1"/>
        <end position="23"/>
    </location>
</feature>
<accession>A0AAU0ML86</accession>
<dbReference type="AlphaFoldDB" id="A0AAU0ML86"/>
<gene>
    <name evidence="2" type="ORF">RYJ27_04735</name>
</gene>
<dbReference type="Proteomes" id="UP001329313">
    <property type="component" value="Chromosome"/>
</dbReference>
<keyword evidence="1" id="KW-0732">Signal</keyword>
<reference evidence="2 3" key="1">
    <citation type="submission" date="2023-10" db="EMBL/GenBank/DDBJ databases">
        <title>Y20.</title>
        <authorList>
            <person name="Zhang G."/>
            <person name="Ding Y."/>
        </authorList>
    </citation>
    <scope>NUCLEOTIDE SEQUENCE [LARGE SCALE GENOMIC DNA]</scope>
    <source>
        <strain evidence="2 3">Y20</strain>
    </source>
</reference>
<dbReference type="EMBL" id="CP137080">
    <property type="protein sequence ID" value="WOQ70518.1"/>
    <property type="molecule type" value="Genomic_DNA"/>
</dbReference>
<proteinExistence type="predicted"/>
<name>A0AAU0ML86_9MICO</name>
<dbReference type="RefSeq" id="WP_330171599.1">
    <property type="nucleotide sequence ID" value="NZ_CP137080.1"/>
</dbReference>
<feature type="chain" id="PRO_5043468079" evidence="1">
    <location>
        <begin position="24"/>
        <end position="158"/>
    </location>
</feature>
<evidence type="ECO:0000313" key="3">
    <source>
        <dbReference type="Proteomes" id="UP001329313"/>
    </source>
</evidence>
<dbReference type="KEGG" id="mliy:RYJ27_04735"/>
<dbReference type="Pfam" id="PF12028">
    <property type="entry name" value="DUF3515"/>
    <property type="match status" value="1"/>
</dbReference>
<organism evidence="2 3">
    <name type="scientific">Microbacterium limosum</name>
    <dbReference type="NCBI Taxonomy" id="3079935"/>
    <lineage>
        <taxon>Bacteria</taxon>
        <taxon>Bacillati</taxon>
        <taxon>Actinomycetota</taxon>
        <taxon>Actinomycetes</taxon>
        <taxon>Micrococcales</taxon>
        <taxon>Microbacteriaceae</taxon>
        <taxon>Microbacterium</taxon>
    </lineage>
</organism>
<protein>
    <submittedName>
        <fullName evidence="2">DUF3515 family protein</fullName>
    </submittedName>
</protein>